<feature type="compositionally biased region" description="Low complexity" evidence="1">
    <location>
        <begin position="173"/>
        <end position="185"/>
    </location>
</feature>
<comment type="caution">
    <text evidence="2">The sequence shown here is derived from an EMBL/GenBank/DDBJ whole genome shotgun (WGS) entry which is preliminary data.</text>
</comment>
<dbReference type="EMBL" id="JAECZO010000015">
    <property type="protein sequence ID" value="KAK7201466.1"/>
    <property type="molecule type" value="Genomic_DNA"/>
</dbReference>
<feature type="region of interest" description="Disordered" evidence="1">
    <location>
        <begin position="1"/>
        <end position="96"/>
    </location>
</feature>
<gene>
    <name evidence="2" type="ORF">NESM_000209600</name>
</gene>
<organism evidence="2 3">
    <name type="scientific">Novymonas esmeraldas</name>
    <dbReference type="NCBI Taxonomy" id="1808958"/>
    <lineage>
        <taxon>Eukaryota</taxon>
        <taxon>Discoba</taxon>
        <taxon>Euglenozoa</taxon>
        <taxon>Kinetoplastea</taxon>
        <taxon>Metakinetoplastina</taxon>
        <taxon>Trypanosomatida</taxon>
        <taxon>Trypanosomatidae</taxon>
        <taxon>Novymonas</taxon>
    </lineage>
</organism>
<proteinExistence type="predicted"/>
<feature type="region of interest" description="Disordered" evidence="1">
    <location>
        <begin position="110"/>
        <end position="222"/>
    </location>
</feature>
<evidence type="ECO:0000313" key="3">
    <source>
        <dbReference type="Proteomes" id="UP001430356"/>
    </source>
</evidence>
<accession>A0AAW0F6N1</accession>
<sequence length="578" mass="59648">MGCNNSKTKEPAQSAPPAEAPQESHSAAAAPPPPPQPQPHTPEAPAHEEHGSSAASVRGDSPATPTPAHEELVLPQSLPADVDGGGATAPVDSSDVSASVVFATTDTMELTVPHSTGKNSAAVATAAAPSSHQQQQQQQDQQQQHAGPSTPPPSSPSTPPPSSPSTPPPPPRQSIRPSIIFSRPPRFAHRGDGGGTPAPQAVAASTPQPESEDTSRVVAEDAAAHSVEIVEVVEVVMEQEPPATPLLVHQQLSTSDARRSTTPAAAAAAAATSSLSRRPASRTSSSGLRVCRVRTVHSMTPTPRNPVASARAPPRPTLEMDAPEELPRSTAQLTPPATPLLLQQMQSNSGTLHHPIPTTAANPSARPSSRPPSSGLRASRVRTVHSLTATPRNTVASTRAPAEEPTADEDWPPYASQPPQELTPPPNGLAWQPAESQQQQQQEEEEAGDADRDVAVDADEGTPLQPQLIEERPATPSPPTAAARTPQPSESPASAREVNMSAVSTHRSTAAEVVEVAEVAEERAGPHPAAAATPPVTTEEEEVTAAAAATPRAVQPAEEPPRAPPPPPTTTTTTALPA</sequence>
<evidence type="ECO:0000256" key="1">
    <source>
        <dbReference type="SAM" id="MobiDB-lite"/>
    </source>
</evidence>
<feature type="compositionally biased region" description="Low complexity" evidence="1">
    <location>
        <begin position="544"/>
        <end position="557"/>
    </location>
</feature>
<name>A0AAW0F6N1_9TRYP</name>
<feature type="region of interest" description="Disordered" evidence="1">
    <location>
        <begin position="250"/>
        <end position="578"/>
    </location>
</feature>
<feature type="compositionally biased region" description="Low complexity" evidence="1">
    <location>
        <begin position="360"/>
        <end position="378"/>
    </location>
</feature>
<evidence type="ECO:0000313" key="2">
    <source>
        <dbReference type="EMBL" id="KAK7201466.1"/>
    </source>
</evidence>
<protein>
    <submittedName>
        <fullName evidence="2">Uncharacterized protein</fullName>
    </submittedName>
</protein>
<feature type="compositionally biased region" description="Low complexity" evidence="1">
    <location>
        <begin position="121"/>
        <end position="144"/>
    </location>
</feature>
<feature type="compositionally biased region" description="Low complexity" evidence="1">
    <location>
        <begin position="330"/>
        <end position="344"/>
    </location>
</feature>
<dbReference type="AlphaFoldDB" id="A0AAW0F6N1"/>
<feature type="compositionally biased region" description="Low complexity" evidence="1">
    <location>
        <begin position="260"/>
        <end position="286"/>
    </location>
</feature>
<feature type="compositionally biased region" description="Pro residues" evidence="1">
    <location>
        <begin position="30"/>
        <end position="42"/>
    </location>
</feature>
<feature type="compositionally biased region" description="Low complexity" evidence="1">
    <location>
        <begin position="526"/>
        <end position="537"/>
    </location>
</feature>
<feature type="compositionally biased region" description="Polar residues" evidence="1">
    <location>
        <begin position="385"/>
        <end position="397"/>
    </location>
</feature>
<feature type="compositionally biased region" description="Basic and acidic residues" evidence="1">
    <location>
        <begin position="213"/>
        <end position="222"/>
    </location>
</feature>
<keyword evidence="3" id="KW-1185">Reference proteome</keyword>
<reference evidence="2 3" key="1">
    <citation type="journal article" date="2021" name="MBio">
        <title>A New Model Trypanosomatid, Novymonas esmeraldas: Genomic Perception of Its 'Candidatus Pandoraea novymonadis' Endosymbiont.</title>
        <authorList>
            <person name="Zakharova A."/>
            <person name="Saura A."/>
            <person name="Butenko A."/>
            <person name="Podesvova L."/>
            <person name="Warmusova S."/>
            <person name="Kostygov A.Y."/>
            <person name="Nenarokova A."/>
            <person name="Lukes J."/>
            <person name="Opperdoes F.R."/>
            <person name="Yurchenko V."/>
        </authorList>
    </citation>
    <scope>NUCLEOTIDE SEQUENCE [LARGE SCALE GENOMIC DNA]</scope>
    <source>
        <strain evidence="2 3">E262AT.01</strain>
    </source>
</reference>
<feature type="compositionally biased region" description="Pro residues" evidence="1">
    <location>
        <begin position="149"/>
        <end position="172"/>
    </location>
</feature>
<dbReference type="Proteomes" id="UP001430356">
    <property type="component" value="Unassembled WGS sequence"/>
</dbReference>
<feature type="compositionally biased region" description="Low complexity" evidence="1">
    <location>
        <begin position="11"/>
        <end position="29"/>
    </location>
</feature>